<proteinExistence type="predicted"/>
<feature type="region of interest" description="Disordered" evidence="1">
    <location>
        <begin position="1"/>
        <end position="25"/>
    </location>
</feature>
<dbReference type="AlphaFoldDB" id="A0A1V9Z8V7"/>
<dbReference type="InterPro" id="IPR001611">
    <property type="entry name" value="Leu-rich_rpt"/>
</dbReference>
<comment type="caution">
    <text evidence="2">The sequence shown here is derived from an EMBL/GenBank/DDBJ whole genome shotgun (WGS) entry which is preliminary data.</text>
</comment>
<feature type="region of interest" description="Disordered" evidence="1">
    <location>
        <begin position="44"/>
        <end position="72"/>
    </location>
</feature>
<dbReference type="PANTHER" id="PTHR24114">
    <property type="entry name" value="LEUCINE RICH REPEAT FAMILY PROTEIN"/>
    <property type="match status" value="1"/>
</dbReference>
<dbReference type="Pfam" id="PF13516">
    <property type="entry name" value="LRR_6"/>
    <property type="match status" value="3"/>
</dbReference>
<reference evidence="2 3" key="1">
    <citation type="journal article" date="2014" name="Genome Biol. Evol.">
        <title>The secreted proteins of Achlya hypogyna and Thraustotheca clavata identify the ancestral oomycete secretome and reveal gene acquisitions by horizontal gene transfer.</title>
        <authorList>
            <person name="Misner I."/>
            <person name="Blouin N."/>
            <person name="Leonard G."/>
            <person name="Richards T.A."/>
            <person name="Lane C.E."/>
        </authorList>
    </citation>
    <scope>NUCLEOTIDE SEQUENCE [LARGE SCALE GENOMIC DNA]</scope>
    <source>
        <strain evidence="2 3">ATCC 48635</strain>
    </source>
</reference>
<dbReference type="OrthoDB" id="120976at2759"/>
<sequence length="1060" mass="117527">MPPRKATSPSVVMRPKPPPTPGLPSLAVTSVHVEVDVHLKDKIPDVRATTAPAKSSALPRQPSKPNTRLMHQPSSKKILNARPLTRTETRLAIQAFQNLFAITPTCPDSRPVTPAHDSEDKLDHVQALVAPLPTRGALAPKAWSIKDVQNNYGWGGKQRFMAQVRKANISNEPIGLDSPKVTTKVDVDTDHITDDNMRCAESYIHTCLQQHLVPEPFIIPKREACAIDLSYYGAGNRPIEALSSCLSAIPKLQSLVVRENRLSDAAVAHIIQSSDFSRLVTLNLSTNQVKRQTINALAAFLDANRVLQTLILSDCMLQADFVRDLGPVVARNRSLTSLDLSKNKLDDACAEALGAMCFDNTNIVALDLSWNSLRVKAAAGLARAIGANQTLQTLRLAWNGFGSGAALLALALRQNHTLQTLDLMGNSIGPAGALALVHSWAESTTLEILCIAQNPIGAEGLRGIFRAHSDPLTMTLGRTIQYDDCGFHLEPSSFELVHHGHVLVDLDNPATFWYGFEYLRVLNLHPAACSWRDVQHHAPPSTKTKLIFHRVVKTTGLATESVAHVLAVEGGDGPWRLPLHGTLSFEFQFKPQVPHVTEITPDAVGVFWQAYSELEFDSDRVKLMKLFLHDHYITAAQAQYLLGTMTAAEAHAEIAPLLMQRVADTATLFVPKPAAPVRHQAILKERAGKLLFFDPRLPNGRYTLDLSVPVEHRIASTLLRLSADDRLENKKTANLNTSQTGNWECFRNETLDGMPSTIARTAGLPDAGELVFDFVVTTRLPRGTDAIDSEVLHQLCRDVAYTPPVVDVVEKLPRHGKSHGDGTRKRKSKLSTAVAKTVASLRSNNDDHHLEQRKLAVRQLFAEASFGITAGQLIELANNFRDTPFGSVEIVAMLLNRVIDLDDLLTTLARDWPPTDVKEAIHRIGWLNIWNPLYAEMEYRLDLSVWEDYQVTCMLAQLGDIEPGENWVDERFNDLFGWELPLSWVQGRIPHAGDLYLRYTTGEHNKNRVMAAREDLKKRVLCGKPRKILPRDADTGRHTVFTPTVMPVPRRRQSILRSVF</sequence>
<evidence type="ECO:0000313" key="2">
    <source>
        <dbReference type="EMBL" id="OQR94436.1"/>
    </source>
</evidence>
<evidence type="ECO:0000313" key="3">
    <source>
        <dbReference type="Proteomes" id="UP000243579"/>
    </source>
</evidence>
<dbReference type="SMART" id="SM00368">
    <property type="entry name" value="LRR_RI"/>
    <property type="match status" value="7"/>
</dbReference>
<name>A0A1V9Z8V7_ACHHY</name>
<dbReference type="PANTHER" id="PTHR24114:SF2">
    <property type="entry name" value="F-BOX DOMAIN-CONTAINING PROTEIN-RELATED"/>
    <property type="match status" value="1"/>
</dbReference>
<accession>A0A1V9Z8V7</accession>
<dbReference type="STRING" id="1202772.A0A1V9Z8V7"/>
<dbReference type="EMBL" id="JNBR01000362">
    <property type="protein sequence ID" value="OQR94436.1"/>
    <property type="molecule type" value="Genomic_DNA"/>
</dbReference>
<keyword evidence="3" id="KW-1185">Reference proteome</keyword>
<evidence type="ECO:0000256" key="1">
    <source>
        <dbReference type="SAM" id="MobiDB-lite"/>
    </source>
</evidence>
<dbReference type="InterPro" id="IPR052394">
    <property type="entry name" value="LRR-containing"/>
</dbReference>
<dbReference type="InterPro" id="IPR032675">
    <property type="entry name" value="LRR_dom_sf"/>
</dbReference>
<dbReference type="SUPFAM" id="SSF52047">
    <property type="entry name" value="RNI-like"/>
    <property type="match status" value="1"/>
</dbReference>
<dbReference type="Proteomes" id="UP000243579">
    <property type="component" value="Unassembled WGS sequence"/>
</dbReference>
<dbReference type="Gene3D" id="3.80.10.10">
    <property type="entry name" value="Ribonuclease Inhibitor"/>
    <property type="match status" value="1"/>
</dbReference>
<organism evidence="2 3">
    <name type="scientific">Achlya hypogyna</name>
    <name type="common">Oomycete</name>
    <name type="synonym">Protoachlya hypogyna</name>
    <dbReference type="NCBI Taxonomy" id="1202772"/>
    <lineage>
        <taxon>Eukaryota</taxon>
        <taxon>Sar</taxon>
        <taxon>Stramenopiles</taxon>
        <taxon>Oomycota</taxon>
        <taxon>Saprolegniomycetes</taxon>
        <taxon>Saprolegniales</taxon>
        <taxon>Achlyaceae</taxon>
        <taxon>Achlya</taxon>
    </lineage>
</organism>
<protein>
    <submittedName>
        <fullName evidence="2">Leucine-rich repeat-containing protein</fullName>
    </submittedName>
</protein>
<gene>
    <name evidence="2" type="ORF">ACHHYP_01299</name>
</gene>